<accession>A0A168NF83</accession>
<dbReference type="OrthoDB" id="120763at2759"/>
<evidence type="ECO:0000313" key="4">
    <source>
        <dbReference type="Proteomes" id="UP000078561"/>
    </source>
</evidence>
<evidence type="ECO:0000313" key="3">
    <source>
        <dbReference type="EMBL" id="SAM00435.1"/>
    </source>
</evidence>
<dbReference type="InterPro" id="IPR031872">
    <property type="entry name" value="NDC10_II"/>
</dbReference>
<organism evidence="3">
    <name type="scientific">Absidia glauca</name>
    <name type="common">Pin mould</name>
    <dbReference type="NCBI Taxonomy" id="4829"/>
    <lineage>
        <taxon>Eukaryota</taxon>
        <taxon>Fungi</taxon>
        <taxon>Fungi incertae sedis</taxon>
        <taxon>Mucoromycota</taxon>
        <taxon>Mucoromycotina</taxon>
        <taxon>Mucoromycetes</taxon>
        <taxon>Mucorales</taxon>
        <taxon>Cunninghamellaceae</taxon>
        <taxon>Absidia</taxon>
    </lineage>
</organism>
<dbReference type="GO" id="GO:0003677">
    <property type="term" value="F:DNA binding"/>
    <property type="evidence" value="ECO:0007669"/>
    <property type="project" value="InterPro"/>
</dbReference>
<feature type="region of interest" description="Disordered" evidence="1">
    <location>
        <begin position="1"/>
        <end position="26"/>
    </location>
</feature>
<dbReference type="Gene3D" id="1.10.443.20">
    <property type="entry name" value="Centromere DNA-binding protein complex CBF3 subunit, domain 2"/>
    <property type="match status" value="1"/>
</dbReference>
<dbReference type="Pfam" id="PF16787">
    <property type="entry name" value="NDC10_II"/>
    <property type="match status" value="1"/>
</dbReference>
<protein>
    <recommendedName>
        <fullName evidence="2">Ndc10 domain-containing protein</fullName>
    </recommendedName>
</protein>
<evidence type="ECO:0000256" key="1">
    <source>
        <dbReference type="SAM" id="MobiDB-lite"/>
    </source>
</evidence>
<keyword evidence="4" id="KW-1185">Reference proteome</keyword>
<dbReference type="EMBL" id="LT553217">
    <property type="protein sequence ID" value="SAM00435.1"/>
    <property type="molecule type" value="Genomic_DNA"/>
</dbReference>
<sequence>MISPKEQQNHERPISHQPSKRNDAINGGLPAHGRSLYLARAAHDPLTSLCKKLLPAIDEWHDRLATKELSPYNNDPIQPTTAANAIVQVIILHRKTFIQESVLMVELRPCHPIWQHSLFSDPAYLPFKRDLVQN</sequence>
<dbReference type="InParanoid" id="A0A168NF83"/>
<dbReference type="Proteomes" id="UP000078561">
    <property type="component" value="Unassembled WGS sequence"/>
</dbReference>
<evidence type="ECO:0000259" key="2">
    <source>
        <dbReference type="Pfam" id="PF16787"/>
    </source>
</evidence>
<name>A0A168NF83_ABSGL</name>
<dbReference type="AlphaFoldDB" id="A0A168NF83"/>
<dbReference type="InterPro" id="IPR038279">
    <property type="entry name" value="Ndc10_dom2_sf"/>
</dbReference>
<proteinExistence type="predicted"/>
<gene>
    <name evidence="3" type="primary">ABSGL_06123.1 scaffold 7701</name>
</gene>
<reference evidence="3" key="1">
    <citation type="submission" date="2016-04" db="EMBL/GenBank/DDBJ databases">
        <authorList>
            <person name="Evans L.H."/>
            <person name="Alamgir A."/>
            <person name="Owens N."/>
            <person name="Weber N.D."/>
            <person name="Virtaneva K."/>
            <person name="Barbian K."/>
            <person name="Babar A."/>
            <person name="Rosenke K."/>
        </authorList>
    </citation>
    <scope>NUCLEOTIDE SEQUENCE [LARGE SCALE GENOMIC DNA]</scope>
    <source>
        <strain evidence="3">CBS 101.48</strain>
    </source>
</reference>
<feature type="domain" description="Ndc10" evidence="2">
    <location>
        <begin position="35"/>
        <end position="124"/>
    </location>
</feature>